<name>A0ACC0FSF8_9ERIC</name>
<organism evidence="1 2">
    <name type="scientific">Camellia lanceoleosa</name>
    <dbReference type="NCBI Taxonomy" id="1840588"/>
    <lineage>
        <taxon>Eukaryota</taxon>
        <taxon>Viridiplantae</taxon>
        <taxon>Streptophyta</taxon>
        <taxon>Embryophyta</taxon>
        <taxon>Tracheophyta</taxon>
        <taxon>Spermatophyta</taxon>
        <taxon>Magnoliopsida</taxon>
        <taxon>eudicotyledons</taxon>
        <taxon>Gunneridae</taxon>
        <taxon>Pentapetalae</taxon>
        <taxon>asterids</taxon>
        <taxon>Ericales</taxon>
        <taxon>Theaceae</taxon>
        <taxon>Camellia</taxon>
    </lineage>
</organism>
<feature type="non-terminal residue" evidence="1">
    <location>
        <position position="1"/>
    </location>
</feature>
<reference evidence="1 2" key="1">
    <citation type="journal article" date="2022" name="Plant J.">
        <title>Chromosome-level genome of Camellia lanceoleosa provides a valuable resource for understanding genome evolution and self-incompatibility.</title>
        <authorList>
            <person name="Gong W."/>
            <person name="Xiao S."/>
            <person name="Wang L."/>
            <person name="Liao Z."/>
            <person name="Chang Y."/>
            <person name="Mo W."/>
            <person name="Hu G."/>
            <person name="Li W."/>
            <person name="Zhao G."/>
            <person name="Zhu H."/>
            <person name="Hu X."/>
            <person name="Ji K."/>
            <person name="Xiang X."/>
            <person name="Song Q."/>
            <person name="Yuan D."/>
            <person name="Jin S."/>
            <person name="Zhang L."/>
        </authorList>
    </citation>
    <scope>NUCLEOTIDE SEQUENCE [LARGE SCALE GENOMIC DNA]</scope>
    <source>
        <strain evidence="1">SQ_2022a</strain>
    </source>
</reference>
<evidence type="ECO:0000313" key="1">
    <source>
        <dbReference type="EMBL" id="KAI7991722.1"/>
    </source>
</evidence>
<comment type="caution">
    <text evidence="1">The sequence shown here is derived from an EMBL/GenBank/DDBJ whole genome shotgun (WGS) entry which is preliminary data.</text>
</comment>
<proteinExistence type="predicted"/>
<gene>
    <name evidence="1" type="ORF">LOK49_LG12G00541</name>
</gene>
<keyword evidence="2" id="KW-1185">Reference proteome</keyword>
<dbReference type="EMBL" id="CM045770">
    <property type="protein sequence ID" value="KAI7991722.1"/>
    <property type="molecule type" value="Genomic_DNA"/>
</dbReference>
<evidence type="ECO:0000313" key="2">
    <source>
        <dbReference type="Proteomes" id="UP001060215"/>
    </source>
</evidence>
<protein>
    <submittedName>
        <fullName evidence="1">Uncharacterized protein</fullName>
    </submittedName>
</protein>
<accession>A0ACC0FSF8</accession>
<dbReference type="Proteomes" id="UP001060215">
    <property type="component" value="Chromosome 13"/>
</dbReference>
<sequence>LHFYFTPNILTLISQTLTHQPFHYHLHRRSTRHASQAHLAQNSLVAVKSGGRIGHMDVRQEVQKNDKCRLESGRENMDFTHGMNMDANCQQDEYTSLKVNTIVTLDSTNVCGEEVNASDYKPDPLEILDHVKINNTLESPISTIKGVLKDSKEKDLSFNKEELRKVEERLKLEFIEFYQKLRLLKNYR</sequence>